<dbReference type="Proteomes" id="UP000257815">
    <property type="component" value="Segment"/>
</dbReference>
<dbReference type="InterPro" id="IPR004045">
    <property type="entry name" value="Glutathione_S-Trfase_N"/>
</dbReference>
<evidence type="ECO:0000313" key="2">
    <source>
        <dbReference type="EMBL" id="AXN57429.1"/>
    </source>
</evidence>
<protein>
    <submittedName>
        <fullName evidence="2">Putative glutaredoxin</fullName>
    </submittedName>
</protein>
<gene>
    <name evidence="2" type="ORF">SUNLIREN_129</name>
</gene>
<proteinExistence type="predicted"/>
<sequence>MSFIVYGKDACPNCDKAVAMLNMRGQQFVMKKLDKDYQVQELWDVAGEPVRMLPYIVEVDEGSGNLINKIGSVDNLTKRLME</sequence>
<feature type="domain" description="GST N-terminal" evidence="1">
    <location>
        <begin position="6"/>
        <end position="60"/>
    </location>
</feature>
<organism evidence="2 3">
    <name type="scientific">Erwinia phage SunLIRen</name>
    <dbReference type="NCBI Taxonomy" id="2267654"/>
    <lineage>
        <taxon>Viruses</taxon>
        <taxon>Duplodnaviria</taxon>
        <taxon>Heunggongvirae</taxon>
        <taxon>Uroviricota</taxon>
        <taxon>Caudoviricetes</taxon>
        <taxon>Andersonviridae</taxon>
        <taxon>Ounavirinae</taxon>
        <taxon>Kolesnikvirus</taxon>
        <taxon>Kolesnikvirus Ea214</taxon>
    </lineage>
</organism>
<accession>A0A346FHZ9</accession>
<dbReference type="InterPro" id="IPR036249">
    <property type="entry name" value="Thioredoxin-like_sf"/>
</dbReference>
<name>A0A346FHZ9_9CAUD</name>
<dbReference type="Gene3D" id="3.40.30.10">
    <property type="entry name" value="Glutaredoxin"/>
    <property type="match status" value="1"/>
</dbReference>
<dbReference type="SUPFAM" id="SSF52833">
    <property type="entry name" value="Thioredoxin-like"/>
    <property type="match status" value="1"/>
</dbReference>
<reference evidence="3" key="1">
    <citation type="submission" date="2018-06" db="EMBL/GenBank/DDBJ databases">
        <authorList>
            <person name="Sharma R."/>
            <person name="Ke K."/>
            <person name="Breakwell D.P."/>
            <person name="Hope S."/>
            <person name="Grose J.H."/>
        </authorList>
    </citation>
    <scope>NUCLEOTIDE SEQUENCE [LARGE SCALE GENOMIC DNA]</scope>
</reference>
<dbReference type="Pfam" id="PF13417">
    <property type="entry name" value="GST_N_3"/>
    <property type="match status" value="1"/>
</dbReference>
<dbReference type="EMBL" id="MH426725">
    <property type="protein sequence ID" value="AXN57429.1"/>
    <property type="molecule type" value="Genomic_DNA"/>
</dbReference>
<evidence type="ECO:0000313" key="3">
    <source>
        <dbReference type="Proteomes" id="UP000257815"/>
    </source>
</evidence>
<evidence type="ECO:0000259" key="1">
    <source>
        <dbReference type="Pfam" id="PF13417"/>
    </source>
</evidence>